<dbReference type="Proteomes" id="UP001208570">
    <property type="component" value="Unassembled WGS sequence"/>
</dbReference>
<gene>
    <name evidence="2" type="ORF">LSH36_1587g00071</name>
</gene>
<evidence type="ECO:0000313" key="3">
    <source>
        <dbReference type="Proteomes" id="UP001208570"/>
    </source>
</evidence>
<proteinExistence type="predicted"/>
<dbReference type="EMBL" id="JAODUP010001585">
    <property type="protein sequence ID" value="KAK2139853.1"/>
    <property type="molecule type" value="Genomic_DNA"/>
</dbReference>
<organism evidence="2 3">
    <name type="scientific">Paralvinella palmiformis</name>
    <dbReference type="NCBI Taxonomy" id="53620"/>
    <lineage>
        <taxon>Eukaryota</taxon>
        <taxon>Metazoa</taxon>
        <taxon>Spiralia</taxon>
        <taxon>Lophotrochozoa</taxon>
        <taxon>Annelida</taxon>
        <taxon>Polychaeta</taxon>
        <taxon>Sedentaria</taxon>
        <taxon>Canalipalpata</taxon>
        <taxon>Terebellida</taxon>
        <taxon>Terebelliformia</taxon>
        <taxon>Alvinellidae</taxon>
        <taxon>Paralvinella</taxon>
    </lineage>
</organism>
<sequence>MDVTLQVSRTQRHRRRYHSNDVTPSIRSRLSQRRVGFASQPDPGQFPPLPPVTEIKHAISRQKVCDGIAYALPVDKTKNSVENVFRTNLRVMFKEPYRSQAQHLYQEQLRSLARHHFEPNSAKREYDWNAEVDYPLNSDSEKVRRNFARSAPSTYGRRPLVSEKPRSILFRPVTSFVQPEVEKLKEEAEEIVRSVGLKPDEREAVCADDMPDVGDPGDHLDRRFHDSNAPPKADIAARTSLPSAHAPDDWRAKGVLRHQNDRRQPISRKVSNMADMPDQIGSPYLSVAKKSDIWLWLQDKKAEADDIPDAWSVKSRDYGI</sequence>
<keyword evidence="3" id="KW-1185">Reference proteome</keyword>
<feature type="region of interest" description="Disordered" evidence="1">
    <location>
        <begin position="1"/>
        <end position="23"/>
    </location>
</feature>
<reference evidence="2" key="1">
    <citation type="journal article" date="2023" name="Mol. Biol. Evol.">
        <title>Third-Generation Sequencing Reveals the Adaptive Role of the Epigenome in Three Deep-Sea Polychaetes.</title>
        <authorList>
            <person name="Perez M."/>
            <person name="Aroh O."/>
            <person name="Sun Y."/>
            <person name="Lan Y."/>
            <person name="Juniper S.K."/>
            <person name="Young C.R."/>
            <person name="Angers B."/>
            <person name="Qian P.Y."/>
        </authorList>
    </citation>
    <scope>NUCLEOTIDE SEQUENCE</scope>
    <source>
        <strain evidence="2">P08H-3</strain>
    </source>
</reference>
<protein>
    <submittedName>
        <fullName evidence="2">Uncharacterized protein</fullName>
    </submittedName>
</protein>
<accession>A0AAD9MPY2</accession>
<comment type="caution">
    <text evidence="2">The sequence shown here is derived from an EMBL/GenBank/DDBJ whole genome shotgun (WGS) entry which is preliminary data.</text>
</comment>
<feature type="region of interest" description="Disordered" evidence="1">
    <location>
        <begin position="256"/>
        <end position="275"/>
    </location>
</feature>
<name>A0AAD9MPY2_9ANNE</name>
<evidence type="ECO:0000256" key="1">
    <source>
        <dbReference type="SAM" id="MobiDB-lite"/>
    </source>
</evidence>
<dbReference type="AlphaFoldDB" id="A0AAD9MPY2"/>
<evidence type="ECO:0000313" key="2">
    <source>
        <dbReference type="EMBL" id="KAK2139853.1"/>
    </source>
</evidence>